<dbReference type="Proteomes" id="UP000184383">
    <property type="component" value="Unassembled WGS sequence"/>
</dbReference>
<reference evidence="3" key="1">
    <citation type="journal article" date="2017" name="Genome Biol.">
        <title>Comparative genomics reveals high biological diversity and specific adaptations in the industrially and medically important fungal genus Aspergillus.</title>
        <authorList>
            <person name="de Vries R.P."/>
            <person name="Riley R."/>
            <person name="Wiebenga A."/>
            <person name="Aguilar-Osorio G."/>
            <person name="Amillis S."/>
            <person name="Uchima C.A."/>
            <person name="Anderluh G."/>
            <person name="Asadollahi M."/>
            <person name="Askin M."/>
            <person name="Barry K."/>
            <person name="Battaglia E."/>
            <person name="Bayram O."/>
            <person name="Benocci T."/>
            <person name="Braus-Stromeyer S.A."/>
            <person name="Caldana C."/>
            <person name="Canovas D."/>
            <person name="Cerqueira G.C."/>
            <person name="Chen F."/>
            <person name="Chen W."/>
            <person name="Choi C."/>
            <person name="Clum A."/>
            <person name="Dos Santos R.A."/>
            <person name="Damasio A.R."/>
            <person name="Diallinas G."/>
            <person name="Emri T."/>
            <person name="Fekete E."/>
            <person name="Flipphi M."/>
            <person name="Freyberg S."/>
            <person name="Gallo A."/>
            <person name="Gournas C."/>
            <person name="Habgood R."/>
            <person name="Hainaut M."/>
            <person name="Harispe M.L."/>
            <person name="Henrissat B."/>
            <person name="Hilden K.S."/>
            <person name="Hope R."/>
            <person name="Hossain A."/>
            <person name="Karabika E."/>
            <person name="Karaffa L."/>
            <person name="Karanyi Z."/>
            <person name="Krasevec N."/>
            <person name="Kuo A."/>
            <person name="Kusch H."/>
            <person name="LaButti K."/>
            <person name="Lagendijk E.L."/>
            <person name="Lapidus A."/>
            <person name="Levasseur A."/>
            <person name="Lindquist E."/>
            <person name="Lipzen A."/>
            <person name="Logrieco A.F."/>
            <person name="MacCabe A."/>
            <person name="Maekelae M.R."/>
            <person name="Malavazi I."/>
            <person name="Melin P."/>
            <person name="Meyer V."/>
            <person name="Mielnichuk N."/>
            <person name="Miskei M."/>
            <person name="Molnar A.P."/>
            <person name="Mule G."/>
            <person name="Ngan C.Y."/>
            <person name="Orejas M."/>
            <person name="Orosz E."/>
            <person name="Ouedraogo J.P."/>
            <person name="Overkamp K.M."/>
            <person name="Park H.-S."/>
            <person name="Perrone G."/>
            <person name="Piumi F."/>
            <person name="Punt P.J."/>
            <person name="Ram A.F."/>
            <person name="Ramon A."/>
            <person name="Rauscher S."/>
            <person name="Record E."/>
            <person name="Riano-Pachon D.M."/>
            <person name="Robert V."/>
            <person name="Roehrig J."/>
            <person name="Ruller R."/>
            <person name="Salamov A."/>
            <person name="Salih N.S."/>
            <person name="Samson R.A."/>
            <person name="Sandor E."/>
            <person name="Sanguinetti M."/>
            <person name="Schuetze T."/>
            <person name="Sepcic K."/>
            <person name="Shelest E."/>
            <person name="Sherlock G."/>
            <person name="Sophianopoulou V."/>
            <person name="Squina F.M."/>
            <person name="Sun H."/>
            <person name="Susca A."/>
            <person name="Todd R.B."/>
            <person name="Tsang A."/>
            <person name="Unkles S.E."/>
            <person name="van de Wiele N."/>
            <person name="van Rossen-Uffink D."/>
            <person name="Oliveira J.V."/>
            <person name="Vesth T.C."/>
            <person name="Visser J."/>
            <person name="Yu J.-H."/>
            <person name="Zhou M."/>
            <person name="Andersen M.R."/>
            <person name="Archer D.B."/>
            <person name="Baker S.E."/>
            <person name="Benoit I."/>
            <person name="Brakhage A.A."/>
            <person name="Braus G.H."/>
            <person name="Fischer R."/>
            <person name="Frisvad J.C."/>
            <person name="Goldman G.H."/>
            <person name="Houbraken J."/>
            <person name="Oakley B."/>
            <person name="Pocsi I."/>
            <person name="Scazzocchio C."/>
            <person name="Seiboth B."/>
            <person name="vanKuyk P.A."/>
            <person name="Wortman J."/>
            <person name="Dyer P.S."/>
            <person name="Grigoriev I.V."/>
        </authorList>
    </citation>
    <scope>NUCLEOTIDE SEQUENCE [LARGE SCALE GENOMIC DNA]</scope>
    <source>
        <strain evidence="3">DTO 134E9</strain>
    </source>
</reference>
<evidence type="ECO:0000313" key="2">
    <source>
        <dbReference type="EMBL" id="OJJ35904.1"/>
    </source>
</evidence>
<dbReference type="VEuPathDB" id="FungiDB:ASPWEDRAFT_172691"/>
<dbReference type="GeneID" id="63746805"/>
<dbReference type="AlphaFoldDB" id="A0A1L9RLY2"/>
<dbReference type="EMBL" id="KV878212">
    <property type="protein sequence ID" value="OJJ35904.1"/>
    <property type="molecule type" value="Genomic_DNA"/>
</dbReference>
<accession>A0A1L9RLY2</accession>
<protein>
    <submittedName>
        <fullName evidence="2">Uncharacterized protein</fullName>
    </submittedName>
</protein>
<sequence>MTLDWIRNRVWRPPVKPQVNRYYEECQRLRRRLDVKEHDLNELRLDNQQLKHKAQDLRQQHISDSERIRRLNDLLAESRDHASEAARKHGEEIKHLYNTIHSLHGDHENVDDEKIIDEIRKLGQSVQHWVKAHFKDAGRLAALIPESPDGFPKTSHQRRAYIQAAVSDMILQHIFVPYYPGLGDNPWGRSLQFLESGVDHGCPERILQSWRTGTYTFIYHAAQGNRENVMRNIVGYVEGLYGHCSSTETAPRVRQLQKILQGCFELKSLLCR</sequence>
<keyword evidence="3" id="KW-1185">Reference proteome</keyword>
<organism evidence="2 3">
    <name type="scientific">Aspergillus wentii DTO 134E9</name>
    <dbReference type="NCBI Taxonomy" id="1073089"/>
    <lineage>
        <taxon>Eukaryota</taxon>
        <taxon>Fungi</taxon>
        <taxon>Dikarya</taxon>
        <taxon>Ascomycota</taxon>
        <taxon>Pezizomycotina</taxon>
        <taxon>Eurotiomycetes</taxon>
        <taxon>Eurotiomycetidae</taxon>
        <taxon>Eurotiales</taxon>
        <taxon>Aspergillaceae</taxon>
        <taxon>Aspergillus</taxon>
        <taxon>Aspergillus subgen. Cremei</taxon>
    </lineage>
</organism>
<feature type="coiled-coil region" evidence="1">
    <location>
        <begin position="19"/>
        <end position="60"/>
    </location>
</feature>
<keyword evidence="1" id="KW-0175">Coiled coil</keyword>
<evidence type="ECO:0000256" key="1">
    <source>
        <dbReference type="SAM" id="Coils"/>
    </source>
</evidence>
<name>A0A1L9RLY2_ASPWE</name>
<gene>
    <name evidence="2" type="ORF">ASPWEDRAFT_172691</name>
</gene>
<evidence type="ECO:0000313" key="3">
    <source>
        <dbReference type="Proteomes" id="UP000184383"/>
    </source>
</evidence>
<proteinExistence type="predicted"/>
<dbReference type="RefSeq" id="XP_040689580.1">
    <property type="nucleotide sequence ID" value="XM_040830957.1"/>
</dbReference>
<dbReference type="OrthoDB" id="4501024at2759"/>